<name>A0ABW0LQX2_9BACL</name>
<evidence type="ECO:0000313" key="4">
    <source>
        <dbReference type="EMBL" id="MFC5468300.1"/>
    </source>
</evidence>
<dbReference type="RefSeq" id="WP_209751826.1">
    <property type="nucleotide sequence ID" value="NZ_JBHSMH010000009.1"/>
</dbReference>
<dbReference type="PANTHER" id="PTHR30055:SF146">
    <property type="entry name" value="HTH-TYPE TRANSCRIPTIONAL DUAL REGULATOR CECR"/>
    <property type="match status" value="1"/>
</dbReference>
<dbReference type="InterPro" id="IPR001647">
    <property type="entry name" value="HTH_TetR"/>
</dbReference>
<evidence type="ECO:0000259" key="3">
    <source>
        <dbReference type="PROSITE" id="PS50977"/>
    </source>
</evidence>
<protein>
    <submittedName>
        <fullName evidence="4">TetR/AcrR family transcriptional regulator</fullName>
    </submittedName>
</protein>
<reference evidence="5" key="1">
    <citation type="journal article" date="2019" name="Int. J. Syst. Evol. Microbiol.">
        <title>The Global Catalogue of Microorganisms (GCM) 10K type strain sequencing project: providing services to taxonomists for standard genome sequencing and annotation.</title>
        <authorList>
            <consortium name="The Broad Institute Genomics Platform"/>
            <consortium name="The Broad Institute Genome Sequencing Center for Infectious Disease"/>
            <person name="Wu L."/>
            <person name="Ma J."/>
        </authorList>
    </citation>
    <scope>NUCLEOTIDE SEQUENCE [LARGE SCALE GENOMIC DNA]</scope>
    <source>
        <strain evidence="5">CCUG 57113</strain>
    </source>
</reference>
<keyword evidence="5" id="KW-1185">Reference proteome</keyword>
<dbReference type="EMBL" id="JBHSMH010000009">
    <property type="protein sequence ID" value="MFC5468300.1"/>
    <property type="molecule type" value="Genomic_DNA"/>
</dbReference>
<dbReference type="PROSITE" id="PS50977">
    <property type="entry name" value="HTH_TETR_2"/>
    <property type="match status" value="1"/>
</dbReference>
<dbReference type="PANTHER" id="PTHR30055">
    <property type="entry name" value="HTH-TYPE TRANSCRIPTIONAL REGULATOR RUTR"/>
    <property type="match status" value="1"/>
</dbReference>
<keyword evidence="1 2" id="KW-0238">DNA-binding</keyword>
<dbReference type="InterPro" id="IPR009057">
    <property type="entry name" value="Homeodomain-like_sf"/>
</dbReference>
<evidence type="ECO:0000256" key="1">
    <source>
        <dbReference type="ARBA" id="ARBA00023125"/>
    </source>
</evidence>
<dbReference type="InterPro" id="IPR050109">
    <property type="entry name" value="HTH-type_TetR-like_transc_reg"/>
</dbReference>
<dbReference type="Gene3D" id="1.10.357.10">
    <property type="entry name" value="Tetracycline Repressor, domain 2"/>
    <property type="match status" value="1"/>
</dbReference>
<sequence>MPKVVASREQWLQHGLETFARGGDESLVVEKMAAALGSSKSSFYWYFGNRDNFVRLIVETWRERATLQVIRTSEIERSADERLRSLLTAMFSATRLGDFLFFLRRLSLKEPEYVATLEELERSRVSFAGGLFEAIGYPKEEAERKAWLLYHYYLGWYERHKHEEQGEANVERHVRTVLSAWLG</sequence>
<organism evidence="4 5">
    <name type="scientific">Cohnella suwonensis</name>
    <dbReference type="NCBI Taxonomy" id="696072"/>
    <lineage>
        <taxon>Bacteria</taxon>
        <taxon>Bacillati</taxon>
        <taxon>Bacillota</taxon>
        <taxon>Bacilli</taxon>
        <taxon>Bacillales</taxon>
        <taxon>Paenibacillaceae</taxon>
        <taxon>Cohnella</taxon>
    </lineage>
</organism>
<dbReference type="Proteomes" id="UP001596105">
    <property type="component" value="Unassembled WGS sequence"/>
</dbReference>
<accession>A0ABW0LQX2</accession>
<feature type="DNA-binding region" description="H-T-H motif" evidence="2">
    <location>
        <begin position="28"/>
        <end position="47"/>
    </location>
</feature>
<comment type="caution">
    <text evidence="4">The sequence shown here is derived from an EMBL/GenBank/DDBJ whole genome shotgun (WGS) entry which is preliminary data.</text>
</comment>
<feature type="domain" description="HTH tetR-type" evidence="3">
    <location>
        <begin position="5"/>
        <end position="65"/>
    </location>
</feature>
<evidence type="ECO:0000256" key="2">
    <source>
        <dbReference type="PROSITE-ProRule" id="PRU00335"/>
    </source>
</evidence>
<proteinExistence type="predicted"/>
<evidence type="ECO:0000313" key="5">
    <source>
        <dbReference type="Proteomes" id="UP001596105"/>
    </source>
</evidence>
<gene>
    <name evidence="4" type="ORF">ACFPPD_06175</name>
</gene>
<dbReference type="SUPFAM" id="SSF46689">
    <property type="entry name" value="Homeodomain-like"/>
    <property type="match status" value="1"/>
</dbReference>
<dbReference type="Pfam" id="PF00440">
    <property type="entry name" value="TetR_N"/>
    <property type="match status" value="1"/>
</dbReference>